<evidence type="ECO:0000313" key="1">
    <source>
        <dbReference type="EMBL" id="MDP9845494.1"/>
    </source>
</evidence>
<sequence>MTTEDCDPRRASRGEFATSTVQICRLKVQLIELKDVDGRRWVADGLCDAVNLRIQRMDKRLDEMSSIPGVQPVLPSEWRQALITAAVTGQTDVTMARGV</sequence>
<organism evidence="1 2">
    <name type="scientific">Streptosporangium lutulentum</name>
    <dbReference type="NCBI Taxonomy" id="1461250"/>
    <lineage>
        <taxon>Bacteria</taxon>
        <taxon>Bacillati</taxon>
        <taxon>Actinomycetota</taxon>
        <taxon>Actinomycetes</taxon>
        <taxon>Streptosporangiales</taxon>
        <taxon>Streptosporangiaceae</taxon>
        <taxon>Streptosporangium</taxon>
    </lineage>
</organism>
<name>A0ABT9QHG0_9ACTN</name>
<dbReference type="Proteomes" id="UP001225356">
    <property type="component" value="Unassembled WGS sequence"/>
</dbReference>
<gene>
    <name evidence="1" type="ORF">J2853_004705</name>
</gene>
<accession>A0ABT9QHG0</accession>
<dbReference type="EMBL" id="JAUSQU010000001">
    <property type="protein sequence ID" value="MDP9845494.1"/>
    <property type="molecule type" value="Genomic_DNA"/>
</dbReference>
<protein>
    <submittedName>
        <fullName evidence="1">DTW domain-containing protein YfiP</fullName>
    </submittedName>
</protein>
<evidence type="ECO:0000313" key="2">
    <source>
        <dbReference type="Proteomes" id="UP001225356"/>
    </source>
</evidence>
<comment type="caution">
    <text evidence="1">The sequence shown here is derived from an EMBL/GenBank/DDBJ whole genome shotgun (WGS) entry which is preliminary data.</text>
</comment>
<reference evidence="1 2" key="1">
    <citation type="submission" date="2023-07" db="EMBL/GenBank/DDBJ databases">
        <title>Sequencing the genomes of 1000 actinobacteria strains.</title>
        <authorList>
            <person name="Klenk H.-P."/>
        </authorList>
    </citation>
    <scope>NUCLEOTIDE SEQUENCE [LARGE SCALE GENOMIC DNA]</scope>
    <source>
        <strain evidence="1 2">DSM 46740</strain>
    </source>
</reference>
<dbReference type="RefSeq" id="WP_307561177.1">
    <property type="nucleotide sequence ID" value="NZ_JAUSQU010000001.1"/>
</dbReference>
<proteinExistence type="predicted"/>
<keyword evidence="2" id="KW-1185">Reference proteome</keyword>